<dbReference type="Pfam" id="PF06825">
    <property type="entry name" value="HSBP1"/>
    <property type="match status" value="1"/>
</dbReference>
<keyword evidence="9" id="KW-1185">Reference proteome</keyword>
<sequence>MQDKFQTMSDQIIGRIDDMSCRIDDLERNIADLMMQAGVEEVEGENKTPASNKG</sequence>
<accession>A0A218V6P9</accession>
<protein>
    <recommendedName>
        <fullName evidence="6">Heat shock factor-binding protein 1</fullName>
    </recommendedName>
</protein>
<comment type="similarity">
    <text evidence="2">Belongs to the HSBP1 family.</text>
</comment>
<keyword evidence="8" id="KW-0346">Stress response</keyword>
<dbReference type="GO" id="GO:0070370">
    <property type="term" value="P:cellular heat acclimation"/>
    <property type="evidence" value="ECO:0007669"/>
    <property type="project" value="TreeGrafter"/>
</dbReference>
<proteinExistence type="inferred from homology"/>
<feature type="coiled-coil region" evidence="7">
    <location>
        <begin position="16"/>
        <end position="43"/>
    </location>
</feature>
<evidence type="ECO:0000256" key="6">
    <source>
        <dbReference type="ARBA" id="ARBA00039223"/>
    </source>
</evidence>
<dbReference type="Proteomes" id="UP000197619">
    <property type="component" value="Unassembled WGS sequence"/>
</dbReference>
<dbReference type="GO" id="GO:0005634">
    <property type="term" value="C:nucleus"/>
    <property type="evidence" value="ECO:0007669"/>
    <property type="project" value="UniProtKB-SubCell"/>
</dbReference>
<name>A0A218V6P9_9PASE</name>
<evidence type="ECO:0000256" key="4">
    <source>
        <dbReference type="ARBA" id="ARBA00037689"/>
    </source>
</evidence>
<comment type="caution">
    <text evidence="8">The sequence shown here is derived from an EMBL/GenBank/DDBJ whole genome shotgun (WGS) entry which is preliminary data.</text>
</comment>
<evidence type="ECO:0000256" key="2">
    <source>
        <dbReference type="ARBA" id="ARBA00006349"/>
    </source>
</evidence>
<organism evidence="8 9">
    <name type="scientific">Lonchura striata</name>
    <name type="common">white-rumped munia</name>
    <dbReference type="NCBI Taxonomy" id="40157"/>
    <lineage>
        <taxon>Eukaryota</taxon>
        <taxon>Metazoa</taxon>
        <taxon>Chordata</taxon>
        <taxon>Craniata</taxon>
        <taxon>Vertebrata</taxon>
        <taxon>Euteleostomi</taxon>
        <taxon>Archelosauria</taxon>
        <taxon>Archosauria</taxon>
        <taxon>Dinosauria</taxon>
        <taxon>Saurischia</taxon>
        <taxon>Theropoda</taxon>
        <taxon>Coelurosauria</taxon>
        <taxon>Aves</taxon>
        <taxon>Neognathae</taxon>
        <taxon>Neoaves</taxon>
        <taxon>Telluraves</taxon>
        <taxon>Australaves</taxon>
        <taxon>Passeriformes</taxon>
        <taxon>Passeroidea</taxon>
        <taxon>Estrildidae</taxon>
        <taxon>Estrildinae</taxon>
        <taxon>Lonchura</taxon>
    </lineage>
</organism>
<dbReference type="GO" id="GO:0003714">
    <property type="term" value="F:transcription corepressor activity"/>
    <property type="evidence" value="ECO:0007669"/>
    <property type="project" value="InterPro"/>
</dbReference>
<gene>
    <name evidence="8" type="primary">HSBP1</name>
    <name evidence="8" type="ORF">RLOC_00000376</name>
</gene>
<dbReference type="InterPro" id="IPR009643">
    <property type="entry name" value="HS1-bd"/>
</dbReference>
<keyword evidence="7" id="KW-0175">Coiled coil</keyword>
<dbReference type="STRING" id="299123.ENSLSDP00000022726"/>
<comment type="subcellular location">
    <subcellularLocation>
        <location evidence="1">Nucleus</location>
    </subcellularLocation>
</comment>
<evidence type="ECO:0000256" key="7">
    <source>
        <dbReference type="SAM" id="Coils"/>
    </source>
</evidence>
<dbReference type="PANTHER" id="PTHR19424:SF0">
    <property type="entry name" value="HEAT SHOCK FACTOR BINDING PROTEIN 1"/>
    <property type="match status" value="1"/>
</dbReference>
<dbReference type="EMBL" id="MUZQ01000037">
    <property type="protein sequence ID" value="OWK61674.1"/>
    <property type="molecule type" value="Genomic_DNA"/>
</dbReference>
<comment type="function">
    <text evidence="4">Negative regulator of the heat shock response. Negatively affects HSF1 DNA-binding activity. May have a role in the suppression of the activation of the stress response during the aging process.</text>
</comment>
<dbReference type="GO" id="GO:0005829">
    <property type="term" value="C:cytosol"/>
    <property type="evidence" value="ECO:0007669"/>
    <property type="project" value="TreeGrafter"/>
</dbReference>
<dbReference type="FunFam" id="1.20.5.430:FF:000002">
    <property type="entry name" value="Heat shock factor-binding protein 1"/>
    <property type="match status" value="1"/>
</dbReference>
<comment type="subunit">
    <text evidence="5">Homohexamer. Associates with heptad repeats of HSF1 trimers and probably also HSF1 monomers, and with HSP70. Association with HSF1 trimers and HSP70 coincides with attenuation of heat shock response and the conversion of HSF1 trimer to monomer.</text>
</comment>
<evidence type="ECO:0000256" key="5">
    <source>
        <dbReference type="ARBA" id="ARBA00038772"/>
    </source>
</evidence>
<dbReference type="PANTHER" id="PTHR19424">
    <property type="entry name" value="HEAT SHOCK FACTOR BINDING PROTEIN 1"/>
    <property type="match status" value="1"/>
</dbReference>
<evidence type="ECO:0000313" key="9">
    <source>
        <dbReference type="Proteomes" id="UP000197619"/>
    </source>
</evidence>
<dbReference type="Gene3D" id="1.20.5.430">
    <property type="match status" value="1"/>
</dbReference>
<evidence type="ECO:0000256" key="3">
    <source>
        <dbReference type="ARBA" id="ARBA00023242"/>
    </source>
</evidence>
<keyword evidence="3" id="KW-0539">Nucleus</keyword>
<dbReference type="AlphaFoldDB" id="A0A218V6P9"/>
<reference evidence="8 9" key="1">
    <citation type="submission" date="2017-05" db="EMBL/GenBank/DDBJ databases">
        <title>Genome of assembly of the Bengalese finch, Lonchura striata domestica.</title>
        <authorList>
            <person name="Colquitt B.M."/>
            <person name="Brainard M.S."/>
        </authorList>
    </citation>
    <scope>NUCLEOTIDE SEQUENCE [LARGE SCALE GENOMIC DNA]</scope>
    <source>
        <strain evidence="8">White83orange57</strain>
    </source>
</reference>
<evidence type="ECO:0000313" key="8">
    <source>
        <dbReference type="EMBL" id="OWK61674.1"/>
    </source>
</evidence>
<evidence type="ECO:0000256" key="1">
    <source>
        <dbReference type="ARBA" id="ARBA00004123"/>
    </source>
</evidence>